<dbReference type="PANTHER" id="PTHR24286:SF335">
    <property type="entry name" value="OS07G0518100 PROTEIN"/>
    <property type="match status" value="1"/>
</dbReference>
<dbReference type="PANTHER" id="PTHR24286">
    <property type="entry name" value="CYTOCHROME P450 26"/>
    <property type="match status" value="1"/>
</dbReference>
<dbReference type="AlphaFoldDB" id="A0A0E0LLC9"/>
<evidence type="ECO:0000256" key="2">
    <source>
        <dbReference type="ARBA" id="ARBA00023004"/>
    </source>
</evidence>
<dbReference type="eggNOG" id="KOG0157">
    <property type="taxonomic scope" value="Eukaryota"/>
</dbReference>
<dbReference type="GO" id="GO:0016705">
    <property type="term" value="F:oxidoreductase activity, acting on paired donors, with incorporation or reduction of molecular oxygen"/>
    <property type="evidence" value="ECO:0007669"/>
    <property type="project" value="InterPro"/>
</dbReference>
<dbReference type="OMA" id="ENIEMYW"/>
<dbReference type="GO" id="GO:0005506">
    <property type="term" value="F:iron ion binding"/>
    <property type="evidence" value="ECO:0007669"/>
    <property type="project" value="InterPro"/>
</dbReference>
<evidence type="ECO:0000256" key="1">
    <source>
        <dbReference type="ARBA" id="ARBA00022723"/>
    </source>
</evidence>
<proteinExistence type="predicted"/>
<dbReference type="InterPro" id="IPR036396">
    <property type="entry name" value="Cyt_P450_sf"/>
</dbReference>
<reference evidence="3" key="2">
    <citation type="submission" date="2018-05" db="EMBL/GenBank/DDBJ databases">
        <title>OpunRS2 (Oryza punctata Reference Sequence Version 2).</title>
        <authorList>
            <person name="Zhang J."/>
            <person name="Kudrna D."/>
            <person name="Lee S."/>
            <person name="Talag J."/>
            <person name="Welchert J."/>
            <person name="Wing R.A."/>
        </authorList>
    </citation>
    <scope>NUCLEOTIDE SEQUENCE [LARGE SCALE GENOMIC DNA]</scope>
</reference>
<dbReference type="HOGENOM" id="CLU_1819004_0_0_1"/>
<accession>A0A0E0LLC9</accession>
<reference evidence="3" key="1">
    <citation type="submission" date="2015-04" db="UniProtKB">
        <authorList>
            <consortium name="EnsemblPlants"/>
        </authorList>
    </citation>
    <scope>IDENTIFICATION</scope>
</reference>
<dbReference type="SUPFAM" id="SSF48264">
    <property type="entry name" value="Cytochrome P450"/>
    <property type="match status" value="1"/>
</dbReference>
<dbReference type="GO" id="GO:0016125">
    <property type="term" value="P:sterol metabolic process"/>
    <property type="evidence" value="ECO:0007669"/>
    <property type="project" value="TreeGrafter"/>
</dbReference>
<name>A0A0E0LLC9_ORYPU</name>
<protein>
    <submittedName>
        <fullName evidence="3">Uncharacterized protein</fullName>
    </submittedName>
</protein>
<sequence length="142" mass="16000">MRNNSGERWVQRQIDRYGSVSKLSLFGKPTVLLAGAAANKFFFFSDALAMQQPRSVPRILGRRSILELVGADHRRVRGALLEFLRPEILKMYVGKIDGEARCHVADCWAGSATSKYAKSRCQSSEMRNYHTCSEDLSTTKID</sequence>
<dbReference type="Gramene" id="OPUNC07G15140.1">
    <property type="protein sequence ID" value="OPUNC07G15140.1"/>
    <property type="gene ID" value="OPUNC07G15140"/>
</dbReference>
<dbReference type="Proteomes" id="UP000026962">
    <property type="component" value="Chromosome 7"/>
</dbReference>
<keyword evidence="1" id="KW-0479">Metal-binding</keyword>
<evidence type="ECO:0000313" key="3">
    <source>
        <dbReference type="EnsemblPlants" id="OPUNC07G15140.1"/>
    </source>
</evidence>
<dbReference type="Gene3D" id="1.10.630.10">
    <property type="entry name" value="Cytochrome P450"/>
    <property type="match status" value="1"/>
</dbReference>
<keyword evidence="2" id="KW-0408">Iron</keyword>
<dbReference type="GO" id="GO:0004497">
    <property type="term" value="F:monooxygenase activity"/>
    <property type="evidence" value="ECO:0007669"/>
    <property type="project" value="InterPro"/>
</dbReference>
<organism evidence="3">
    <name type="scientific">Oryza punctata</name>
    <name type="common">Red rice</name>
    <dbReference type="NCBI Taxonomy" id="4537"/>
    <lineage>
        <taxon>Eukaryota</taxon>
        <taxon>Viridiplantae</taxon>
        <taxon>Streptophyta</taxon>
        <taxon>Embryophyta</taxon>
        <taxon>Tracheophyta</taxon>
        <taxon>Spermatophyta</taxon>
        <taxon>Magnoliopsida</taxon>
        <taxon>Liliopsida</taxon>
        <taxon>Poales</taxon>
        <taxon>Poaceae</taxon>
        <taxon>BOP clade</taxon>
        <taxon>Oryzoideae</taxon>
        <taxon>Oryzeae</taxon>
        <taxon>Oryzinae</taxon>
        <taxon>Oryza</taxon>
    </lineage>
</organism>
<keyword evidence="4" id="KW-1185">Reference proteome</keyword>
<dbReference type="EnsemblPlants" id="OPUNC07G15140.1">
    <property type="protein sequence ID" value="OPUNC07G15140.1"/>
    <property type="gene ID" value="OPUNC07G15140"/>
</dbReference>
<dbReference type="STRING" id="4537.A0A0E0LLC9"/>
<dbReference type="GO" id="GO:0020037">
    <property type="term" value="F:heme binding"/>
    <property type="evidence" value="ECO:0007669"/>
    <property type="project" value="InterPro"/>
</dbReference>
<evidence type="ECO:0000313" key="4">
    <source>
        <dbReference type="Proteomes" id="UP000026962"/>
    </source>
</evidence>